<name>A0A840NKQ2_9PSEU</name>
<accession>A0A840NKQ2</accession>
<sequence length="85" mass="9230">MTVRDFGWMAAAYEPHWHRIIGVTGSGSAIGECGHFVRGPVHRRLDVPRDLPSGRELCTVCLTLGPYPAEESAGQVVDSAPTWPT</sequence>
<proteinExistence type="predicted"/>
<dbReference type="EMBL" id="JACHIV010000001">
    <property type="protein sequence ID" value="MBB5072154.1"/>
    <property type="molecule type" value="Genomic_DNA"/>
</dbReference>
<protein>
    <submittedName>
        <fullName evidence="1">Uncharacterized protein</fullName>
    </submittedName>
</protein>
<organism evidence="1 2">
    <name type="scientific">Saccharopolyspora gloriosae</name>
    <dbReference type="NCBI Taxonomy" id="455344"/>
    <lineage>
        <taxon>Bacteria</taxon>
        <taxon>Bacillati</taxon>
        <taxon>Actinomycetota</taxon>
        <taxon>Actinomycetes</taxon>
        <taxon>Pseudonocardiales</taxon>
        <taxon>Pseudonocardiaceae</taxon>
        <taxon>Saccharopolyspora</taxon>
    </lineage>
</organism>
<evidence type="ECO:0000313" key="1">
    <source>
        <dbReference type="EMBL" id="MBB5072154.1"/>
    </source>
</evidence>
<evidence type="ECO:0000313" key="2">
    <source>
        <dbReference type="Proteomes" id="UP000580474"/>
    </source>
</evidence>
<dbReference type="AlphaFoldDB" id="A0A840NKQ2"/>
<reference evidence="1 2" key="1">
    <citation type="submission" date="2020-08" db="EMBL/GenBank/DDBJ databases">
        <title>Sequencing the genomes of 1000 actinobacteria strains.</title>
        <authorList>
            <person name="Klenk H.-P."/>
        </authorList>
    </citation>
    <scope>NUCLEOTIDE SEQUENCE [LARGE SCALE GENOMIC DNA]</scope>
    <source>
        <strain evidence="1 2">DSM 45582</strain>
    </source>
</reference>
<keyword evidence="2" id="KW-1185">Reference proteome</keyword>
<dbReference type="Proteomes" id="UP000580474">
    <property type="component" value="Unassembled WGS sequence"/>
</dbReference>
<gene>
    <name evidence="1" type="ORF">BJ969_005242</name>
</gene>
<comment type="caution">
    <text evidence="1">The sequence shown here is derived from an EMBL/GenBank/DDBJ whole genome shotgun (WGS) entry which is preliminary data.</text>
</comment>
<dbReference type="RefSeq" id="WP_184483294.1">
    <property type="nucleotide sequence ID" value="NZ_JACHIV010000001.1"/>
</dbReference>